<evidence type="ECO:0000256" key="3">
    <source>
        <dbReference type="SAM" id="SignalP"/>
    </source>
</evidence>
<dbReference type="PROSITE" id="PS50231">
    <property type="entry name" value="RICIN_B_LECTIN"/>
    <property type="match status" value="1"/>
</dbReference>
<dbReference type="PANTHER" id="PTHR34002:SF9">
    <property type="entry name" value="XYLOGLUCAN-SPECIFIC ENDO-BETA-1,4-GLUCANASE A"/>
    <property type="match status" value="1"/>
</dbReference>
<dbReference type="EMBL" id="JAHKKG010000015">
    <property type="protein sequence ID" value="MBU2669606.1"/>
    <property type="molecule type" value="Genomic_DNA"/>
</dbReference>
<gene>
    <name evidence="5" type="ORF">KOI35_39460</name>
</gene>
<dbReference type="SUPFAM" id="SSF50370">
    <property type="entry name" value="Ricin B-like lectins"/>
    <property type="match status" value="1"/>
</dbReference>
<reference evidence="5 6" key="1">
    <citation type="submission" date="2021-06" db="EMBL/GenBank/DDBJ databases">
        <title>Actinoplanes lichenicola sp. nov., and Actinoplanes ovalisporus sp. nov., isolated from lichen in Thailand.</title>
        <authorList>
            <person name="Saeng-In P."/>
            <person name="Kanchanasin P."/>
            <person name="Yuki M."/>
            <person name="Kudo T."/>
            <person name="Ohkuma M."/>
            <person name="Phongsopitanun W."/>
            <person name="Tanasupawat S."/>
        </authorList>
    </citation>
    <scope>NUCLEOTIDE SEQUENCE [LARGE SCALE GENOMIC DNA]</scope>
    <source>
        <strain evidence="5 6">NBRC 110975</strain>
    </source>
</reference>
<dbReference type="PANTHER" id="PTHR34002">
    <property type="entry name" value="BLR1656 PROTEIN"/>
    <property type="match status" value="1"/>
</dbReference>
<dbReference type="CDD" id="cd23418">
    <property type="entry name" value="beta-trefoil_Ricin_XLN-like"/>
    <property type="match status" value="1"/>
</dbReference>
<keyword evidence="3" id="KW-0732">Signal</keyword>
<sequence>MRTFLVGLLVAAGVLVGAAPAQAATETCEQYGTVTVEGGRYIVQNNRWGASTAQCISVDGAGFRVTRADHNNATNGPPASYPSIYAGCHYGNCTSGSGLPVRVRDFGDPRATFNISTPDSGEWDAAFDLWFDASANPPGQNYGAELMIWTNHRGRPQPIGSRVGSVNLEGGTWDVWIGNIGWNVISYVRTTPANTMNNFSVKAFTNDAVGRGQINPAWFMTSVQAGFEPWIGGAGLAVNQFAFNLNGGTSSGSSVIRGAGSNRCLDLAGWGTADGNDIILWDCHGGWNQQWRRNGNALVNPQSGKCLDVQAAGTANGSAVWLWSCIPNGPAQQWVQQSNGTLRNPNSGKCLDADGWGTANGTQLIIWDCGAAQSNQIWRFA</sequence>
<evidence type="ECO:0000313" key="6">
    <source>
        <dbReference type="Proteomes" id="UP001519654"/>
    </source>
</evidence>
<comment type="caution">
    <text evidence="5">The sequence shown here is derived from an EMBL/GenBank/DDBJ whole genome shotgun (WGS) entry which is preliminary data.</text>
</comment>
<dbReference type="Gene3D" id="2.60.120.180">
    <property type="match status" value="1"/>
</dbReference>
<dbReference type="SMART" id="SM00458">
    <property type="entry name" value="RICIN"/>
    <property type="match status" value="1"/>
</dbReference>
<feature type="domain" description="Ricin B lectin" evidence="4">
    <location>
        <begin position="253"/>
        <end position="381"/>
    </location>
</feature>
<dbReference type="Proteomes" id="UP001519654">
    <property type="component" value="Unassembled WGS sequence"/>
</dbReference>
<dbReference type="InterPro" id="IPR002594">
    <property type="entry name" value="GH12"/>
</dbReference>
<dbReference type="InterPro" id="IPR013320">
    <property type="entry name" value="ConA-like_dom_sf"/>
</dbReference>
<evidence type="ECO:0000259" key="4">
    <source>
        <dbReference type="SMART" id="SM00458"/>
    </source>
</evidence>
<dbReference type="Pfam" id="PF00652">
    <property type="entry name" value="Ricin_B_lectin"/>
    <property type="match status" value="1"/>
</dbReference>
<dbReference type="InterPro" id="IPR013319">
    <property type="entry name" value="GH11/12"/>
</dbReference>
<keyword evidence="2" id="KW-0326">Glycosidase</keyword>
<dbReference type="SUPFAM" id="SSF49899">
    <property type="entry name" value="Concanavalin A-like lectins/glucanases"/>
    <property type="match status" value="1"/>
</dbReference>
<organism evidence="5 6">
    <name type="scientific">Paractinoplanes bogorensis</name>
    <dbReference type="NCBI Taxonomy" id="1610840"/>
    <lineage>
        <taxon>Bacteria</taxon>
        <taxon>Bacillati</taxon>
        <taxon>Actinomycetota</taxon>
        <taxon>Actinomycetes</taxon>
        <taxon>Micromonosporales</taxon>
        <taxon>Micromonosporaceae</taxon>
        <taxon>Paractinoplanes</taxon>
    </lineage>
</organism>
<dbReference type="RefSeq" id="WP_215794430.1">
    <property type="nucleotide sequence ID" value="NZ_JAHKKG010000015.1"/>
</dbReference>
<evidence type="ECO:0000256" key="2">
    <source>
        <dbReference type="RuleBase" id="RU361163"/>
    </source>
</evidence>
<keyword evidence="2" id="KW-0624">Polysaccharide degradation</keyword>
<name>A0ABS5Z2N9_9ACTN</name>
<accession>A0ABS5Z2N9</accession>
<keyword evidence="2" id="KW-0378">Hydrolase</keyword>
<keyword evidence="6" id="KW-1185">Reference proteome</keyword>
<dbReference type="InterPro" id="IPR000772">
    <property type="entry name" value="Ricin_B_lectin"/>
</dbReference>
<protein>
    <submittedName>
        <fullName evidence="5">RICIN domain-containing protein</fullName>
    </submittedName>
</protein>
<dbReference type="InterPro" id="IPR035992">
    <property type="entry name" value="Ricin_B-like_lectins"/>
</dbReference>
<dbReference type="Gene3D" id="2.80.10.50">
    <property type="match status" value="2"/>
</dbReference>
<keyword evidence="2" id="KW-0119">Carbohydrate metabolism</keyword>
<dbReference type="Pfam" id="PF01670">
    <property type="entry name" value="Glyco_hydro_12"/>
    <property type="match status" value="1"/>
</dbReference>
<feature type="chain" id="PRO_5047054080" evidence="3">
    <location>
        <begin position="24"/>
        <end position="381"/>
    </location>
</feature>
<comment type="similarity">
    <text evidence="1 2">Belongs to the glycosyl hydrolase 12 (cellulase H) family.</text>
</comment>
<feature type="signal peptide" evidence="3">
    <location>
        <begin position="1"/>
        <end position="23"/>
    </location>
</feature>
<evidence type="ECO:0000313" key="5">
    <source>
        <dbReference type="EMBL" id="MBU2669606.1"/>
    </source>
</evidence>
<proteinExistence type="inferred from homology"/>
<evidence type="ECO:0000256" key="1">
    <source>
        <dbReference type="ARBA" id="ARBA00005519"/>
    </source>
</evidence>